<dbReference type="EMBL" id="UZAN01042784">
    <property type="protein sequence ID" value="VDP76776.1"/>
    <property type="molecule type" value="Genomic_DNA"/>
</dbReference>
<keyword evidence="2" id="KW-0472">Membrane</keyword>
<protein>
    <submittedName>
        <fullName evidence="5">Fibronectin type-III domain-containing protein</fullName>
    </submittedName>
</protein>
<evidence type="ECO:0000313" key="5">
    <source>
        <dbReference type="WBParaSite" id="ECPE_0000588601-mRNA-1"/>
    </source>
</evidence>
<feature type="region of interest" description="Disordered" evidence="1">
    <location>
        <begin position="704"/>
        <end position="727"/>
    </location>
</feature>
<sequence>MLYPTDSRTATDYSLPTPHRLSVELYVAGSNDQSLVTAAASSAARGPEVLRSIFSQKRMTATKPIVSGSSSATCPVQLLAISLIMSDESVLPAYQVPPNHLRISSLDSDLVWDPAVPMQQLLNEAKRAPESTTTTTTTTSVYVRVNSLIAWDHSYNPTQPGSNPYHSVPLCAMDDVVIVAQSGRTIPDPGPPQDPSRWFSQAHETPIDRREAVPTSNTVDGATGRYSIWSSPVGQSDYRTMFVSGHNANKRTSVYDQINGQENRPTNFITHILIWVGVIAVLLFAVNCTVLLALKKRRQTRASRDTQPAGNQRHYSKANKTSVGHIDLYNVEGNECTVKTNGSGEVGNLTAGSPLIPCSQFGYLPSYSDVHSGHLMMGSSSPQQVETMTAGLSCSSMGSTHSGPVGSLKQSMVMDSAVNPYLMLSEGSSIGGAGHSSKNSHPANIPQFSVSYAPIGYRAGAISSSPPSWNSPASMTPAVYPKPLPNMTVMQSANANSQSPVHMWPASLSPTNSGPCNPGYTSGLGSVGTCEGYSDEGVASGFEMISLSQEVVNITGNNGLPQLHRTTTGPMGRMATGGTSSTTSGGSANGVRAGPTHRAQMSTFKPSPTSGLGAGSLSGGSSSADASEFRAHRTPESGGLNEIEMDTQLPSRGPSSADNMYVPQLSTSQFRASPKVPPPPLRPSLMTESFSGAKSAGFGMSANYAEKNSSDSPNTALRESGLRHHSSLRNDHSVMIREGLGSHDAHALSALPPDPELLRDSSLLDELEEAPVPMPPALLLNNHGCFEALSESNRTGVSNNLPNPNALKLSSTPETGLNFGSYKRSDSFGMATKAHATGSCRPSAGFGTHGEMVGDTLDTSDEVSSGSKSSSAVQGETKFAKLSEHSRTTTSRDSGELTYLHSIPPPEL</sequence>
<dbReference type="AlphaFoldDB" id="A0A183AFY8"/>
<accession>A0A183AFY8</accession>
<evidence type="ECO:0000313" key="4">
    <source>
        <dbReference type="Proteomes" id="UP000272942"/>
    </source>
</evidence>
<evidence type="ECO:0000256" key="1">
    <source>
        <dbReference type="SAM" id="MobiDB-lite"/>
    </source>
</evidence>
<feature type="compositionally biased region" description="Polar residues" evidence="1">
    <location>
        <begin position="706"/>
        <end position="717"/>
    </location>
</feature>
<keyword evidence="2" id="KW-1133">Transmembrane helix</keyword>
<evidence type="ECO:0000313" key="3">
    <source>
        <dbReference type="EMBL" id="VDP76776.1"/>
    </source>
</evidence>
<dbReference type="Proteomes" id="UP000272942">
    <property type="component" value="Unassembled WGS sequence"/>
</dbReference>
<feature type="region of interest" description="Disordered" evidence="1">
    <location>
        <begin position="842"/>
        <end position="908"/>
    </location>
</feature>
<feature type="transmembrane region" description="Helical" evidence="2">
    <location>
        <begin position="272"/>
        <end position="294"/>
    </location>
</feature>
<evidence type="ECO:0000256" key="2">
    <source>
        <dbReference type="SAM" id="Phobius"/>
    </source>
</evidence>
<feature type="compositionally biased region" description="Basic and acidic residues" evidence="1">
    <location>
        <begin position="878"/>
        <end position="887"/>
    </location>
</feature>
<keyword evidence="4" id="KW-1185">Reference proteome</keyword>
<feature type="compositionally biased region" description="Polar residues" evidence="1">
    <location>
        <begin position="558"/>
        <end position="569"/>
    </location>
</feature>
<gene>
    <name evidence="3" type="ORF">ECPE_LOCUS5873</name>
</gene>
<reference evidence="3 4" key="2">
    <citation type="submission" date="2018-11" db="EMBL/GenBank/DDBJ databases">
        <authorList>
            <consortium name="Pathogen Informatics"/>
        </authorList>
    </citation>
    <scope>NUCLEOTIDE SEQUENCE [LARGE SCALE GENOMIC DNA]</scope>
    <source>
        <strain evidence="3 4">Egypt</strain>
    </source>
</reference>
<proteinExistence type="predicted"/>
<reference evidence="5" key="1">
    <citation type="submission" date="2016-06" db="UniProtKB">
        <authorList>
            <consortium name="WormBaseParasite"/>
        </authorList>
    </citation>
    <scope>IDENTIFICATION</scope>
</reference>
<organism evidence="5">
    <name type="scientific">Echinostoma caproni</name>
    <dbReference type="NCBI Taxonomy" id="27848"/>
    <lineage>
        <taxon>Eukaryota</taxon>
        <taxon>Metazoa</taxon>
        <taxon>Spiralia</taxon>
        <taxon>Lophotrochozoa</taxon>
        <taxon>Platyhelminthes</taxon>
        <taxon>Trematoda</taxon>
        <taxon>Digenea</taxon>
        <taxon>Plagiorchiida</taxon>
        <taxon>Echinostomata</taxon>
        <taxon>Echinostomatoidea</taxon>
        <taxon>Echinostomatidae</taxon>
        <taxon>Echinostoma</taxon>
    </lineage>
</organism>
<feature type="compositionally biased region" description="Low complexity" evidence="1">
    <location>
        <begin position="576"/>
        <end position="586"/>
    </location>
</feature>
<feature type="compositionally biased region" description="Polar residues" evidence="1">
    <location>
        <begin position="648"/>
        <end position="661"/>
    </location>
</feature>
<name>A0A183AFY8_9TREM</name>
<feature type="region of interest" description="Disordered" evidence="1">
    <location>
        <begin position="558"/>
        <end position="661"/>
    </location>
</feature>
<feature type="compositionally biased region" description="Polar residues" evidence="1">
    <location>
        <begin position="599"/>
        <end position="609"/>
    </location>
</feature>
<dbReference type="OrthoDB" id="6247150at2759"/>
<feature type="compositionally biased region" description="Low complexity" evidence="1">
    <location>
        <begin position="862"/>
        <end position="871"/>
    </location>
</feature>
<dbReference type="WBParaSite" id="ECPE_0000588601-mRNA-1">
    <property type="protein sequence ID" value="ECPE_0000588601-mRNA-1"/>
    <property type="gene ID" value="ECPE_0000588601"/>
</dbReference>
<keyword evidence="2" id="KW-0812">Transmembrane</keyword>